<evidence type="ECO:0000313" key="8">
    <source>
        <dbReference type="EMBL" id="PAA61889.1"/>
    </source>
</evidence>
<dbReference type="CDD" id="cd07981">
    <property type="entry name" value="HFD_TAF12"/>
    <property type="match status" value="1"/>
</dbReference>
<reference evidence="8 9" key="1">
    <citation type="submission" date="2017-06" db="EMBL/GenBank/DDBJ databases">
        <title>A platform for efficient transgenesis in Macrostomum lignano, a flatworm model organism for stem cell research.</title>
        <authorList>
            <person name="Berezikov E."/>
        </authorList>
    </citation>
    <scope>NUCLEOTIDE SEQUENCE [LARGE SCALE GENOMIC DNA]</scope>
    <source>
        <strain evidence="8">DV1</strain>
        <tissue evidence="8">Whole organism</tissue>
    </source>
</reference>
<evidence type="ECO:0000256" key="4">
    <source>
        <dbReference type="ARBA" id="ARBA00023015"/>
    </source>
</evidence>
<dbReference type="PANTHER" id="PTHR12264:SF21">
    <property type="entry name" value="TRANSCRIPTION INITIATION FACTOR TFIID SUBUNIT 12"/>
    <property type="match status" value="1"/>
</dbReference>
<dbReference type="GO" id="GO:0051123">
    <property type="term" value="P:RNA polymerase II preinitiation complex assembly"/>
    <property type="evidence" value="ECO:0007669"/>
    <property type="project" value="TreeGrafter"/>
</dbReference>
<feature type="domain" description="Transcription initiation factor TFIID subunit 12" evidence="7">
    <location>
        <begin position="156"/>
        <end position="220"/>
    </location>
</feature>
<dbReference type="GO" id="GO:0000124">
    <property type="term" value="C:SAGA complex"/>
    <property type="evidence" value="ECO:0007669"/>
    <property type="project" value="InterPro"/>
</dbReference>
<dbReference type="GO" id="GO:0005669">
    <property type="term" value="C:transcription factor TFIID complex"/>
    <property type="evidence" value="ECO:0007669"/>
    <property type="project" value="InterPro"/>
</dbReference>
<protein>
    <recommendedName>
        <fullName evidence="3">Transcription initiation factor TFIID subunit 12</fullName>
    </recommendedName>
</protein>
<dbReference type="SUPFAM" id="SSF47113">
    <property type="entry name" value="Histone-fold"/>
    <property type="match status" value="1"/>
</dbReference>
<sequence>SSAGPATATTYVTVSGATSGVGMLQQQQHQTVTTCIPLSSAVQGGVSVPVSVSVSGGTPSVTVLAPAGGPGHSAQVIHGHYMPQISAAQMQQQQQQTHLATTSQLSVSQPQRVTTNIATAPPGATVIAAPAATSPAAASATGLAATANANKQVEPRQLADLAKQLDPTLLLDDEVSDLLLELADDFVDAVAHQACQLAKHRGSSVLEAKDVALVVERHYGIEVPGFAAETGPSGGGGALRAPRKQLTTEAHRQRLMLIKKAMKKH</sequence>
<dbReference type="InterPro" id="IPR009072">
    <property type="entry name" value="Histone-fold"/>
</dbReference>
<dbReference type="Proteomes" id="UP000215902">
    <property type="component" value="Unassembled WGS sequence"/>
</dbReference>
<evidence type="ECO:0000256" key="5">
    <source>
        <dbReference type="ARBA" id="ARBA00023163"/>
    </source>
</evidence>
<dbReference type="Gene3D" id="1.10.20.10">
    <property type="entry name" value="Histone, subunit A"/>
    <property type="match status" value="1"/>
</dbReference>
<organism evidence="8 9">
    <name type="scientific">Macrostomum lignano</name>
    <dbReference type="NCBI Taxonomy" id="282301"/>
    <lineage>
        <taxon>Eukaryota</taxon>
        <taxon>Metazoa</taxon>
        <taxon>Spiralia</taxon>
        <taxon>Lophotrochozoa</taxon>
        <taxon>Platyhelminthes</taxon>
        <taxon>Rhabditophora</taxon>
        <taxon>Macrostomorpha</taxon>
        <taxon>Macrostomida</taxon>
        <taxon>Macrostomidae</taxon>
        <taxon>Macrostomum</taxon>
    </lineage>
</organism>
<dbReference type="STRING" id="282301.A0A267EM24"/>
<dbReference type="OrthoDB" id="2193432at2759"/>
<evidence type="ECO:0000256" key="1">
    <source>
        <dbReference type="ARBA" id="ARBA00004123"/>
    </source>
</evidence>
<evidence type="ECO:0000259" key="7">
    <source>
        <dbReference type="Pfam" id="PF03847"/>
    </source>
</evidence>
<comment type="similarity">
    <text evidence="2">Belongs to the TAF12 family.</text>
</comment>
<dbReference type="GO" id="GO:0003677">
    <property type="term" value="F:DNA binding"/>
    <property type="evidence" value="ECO:0007669"/>
    <property type="project" value="TreeGrafter"/>
</dbReference>
<evidence type="ECO:0000313" key="9">
    <source>
        <dbReference type="Proteomes" id="UP000215902"/>
    </source>
</evidence>
<gene>
    <name evidence="8" type="ORF">BOX15_Mlig018141g2</name>
</gene>
<dbReference type="PANTHER" id="PTHR12264">
    <property type="entry name" value="TRANSCRIPTION INITIATION FACTOR TFIID SUBUNIT 12"/>
    <property type="match status" value="1"/>
</dbReference>
<dbReference type="Pfam" id="PF03847">
    <property type="entry name" value="TFIID_20kDa"/>
    <property type="match status" value="1"/>
</dbReference>
<comment type="subcellular location">
    <subcellularLocation>
        <location evidence="1">Nucleus</location>
    </subcellularLocation>
</comment>
<keyword evidence="5" id="KW-0804">Transcription</keyword>
<dbReference type="GO" id="GO:0017025">
    <property type="term" value="F:TBP-class protein binding"/>
    <property type="evidence" value="ECO:0007669"/>
    <property type="project" value="TreeGrafter"/>
</dbReference>
<accession>A0A267EM24</accession>
<dbReference type="EMBL" id="NIVC01001989">
    <property type="protein sequence ID" value="PAA61889.1"/>
    <property type="molecule type" value="Genomic_DNA"/>
</dbReference>
<name>A0A267EM24_9PLAT</name>
<dbReference type="InterPro" id="IPR037794">
    <property type="entry name" value="TAF12"/>
</dbReference>
<comment type="caution">
    <text evidence="8">The sequence shown here is derived from an EMBL/GenBank/DDBJ whole genome shotgun (WGS) entry which is preliminary data.</text>
</comment>
<evidence type="ECO:0000256" key="2">
    <source>
        <dbReference type="ARBA" id="ARBA00007530"/>
    </source>
</evidence>
<proteinExistence type="inferred from homology"/>
<feature type="non-terminal residue" evidence="8">
    <location>
        <position position="1"/>
    </location>
</feature>
<evidence type="ECO:0000256" key="3">
    <source>
        <dbReference type="ARBA" id="ARBA00017484"/>
    </source>
</evidence>
<keyword evidence="4" id="KW-0805">Transcription regulation</keyword>
<dbReference type="InterPro" id="IPR003228">
    <property type="entry name" value="TFIID_TAF12_dom"/>
</dbReference>
<evidence type="ECO:0000256" key="6">
    <source>
        <dbReference type="ARBA" id="ARBA00023242"/>
    </source>
</evidence>
<keyword evidence="6" id="KW-0539">Nucleus</keyword>
<dbReference type="GO" id="GO:0046982">
    <property type="term" value="F:protein heterodimerization activity"/>
    <property type="evidence" value="ECO:0007669"/>
    <property type="project" value="InterPro"/>
</dbReference>
<dbReference type="AlphaFoldDB" id="A0A267EM24"/>
<keyword evidence="9" id="KW-1185">Reference proteome</keyword>